<protein>
    <submittedName>
        <fullName evidence="8">Ubiquinone biosynthesis protein UbiB</fullName>
    </submittedName>
</protein>
<proteinExistence type="predicted"/>
<gene>
    <name evidence="8" type="ORF">BHK69_11135</name>
</gene>
<evidence type="ECO:0000256" key="7">
    <source>
        <dbReference type="ARBA" id="ARBA00023136"/>
    </source>
</evidence>
<organism evidence="8 9">
    <name type="scientific">Bosea vaviloviae</name>
    <dbReference type="NCBI Taxonomy" id="1526658"/>
    <lineage>
        <taxon>Bacteria</taxon>
        <taxon>Pseudomonadati</taxon>
        <taxon>Pseudomonadota</taxon>
        <taxon>Alphaproteobacteria</taxon>
        <taxon>Hyphomicrobiales</taxon>
        <taxon>Boseaceae</taxon>
        <taxon>Bosea</taxon>
    </lineage>
</organism>
<dbReference type="PANTHER" id="PTHR11237:SF4">
    <property type="entry name" value="5-DEMETHOXYUBIQUINONE HYDROXYLASE, MITOCHONDRIAL"/>
    <property type="match status" value="1"/>
</dbReference>
<name>A0A1D7UAH0_9HYPH</name>
<evidence type="ECO:0000313" key="8">
    <source>
        <dbReference type="EMBL" id="AOO84372.1"/>
    </source>
</evidence>
<dbReference type="Pfam" id="PF03232">
    <property type="entry name" value="COQ7"/>
    <property type="match status" value="1"/>
</dbReference>
<dbReference type="AlphaFoldDB" id="A0A1D7UAH0"/>
<dbReference type="GO" id="GO:0006744">
    <property type="term" value="P:ubiquinone biosynthetic process"/>
    <property type="evidence" value="ECO:0007669"/>
    <property type="project" value="UniProtKB-KW"/>
</dbReference>
<keyword evidence="4" id="KW-0560">Oxidoreductase</keyword>
<accession>A0A1D7UAH0</accession>
<comment type="pathway">
    <text evidence="1">Cofactor biosynthesis; ubiquinone biosynthesis.</text>
</comment>
<dbReference type="InterPro" id="IPR011566">
    <property type="entry name" value="Ubq_synth_Coq7"/>
</dbReference>
<dbReference type="EMBL" id="CP017147">
    <property type="protein sequence ID" value="AOO84372.1"/>
    <property type="molecule type" value="Genomic_DNA"/>
</dbReference>
<keyword evidence="8" id="KW-0830">Ubiquinone</keyword>
<keyword evidence="6" id="KW-0503">Monooxygenase</keyword>
<keyword evidence="5" id="KW-0408">Iron</keyword>
<evidence type="ECO:0000256" key="6">
    <source>
        <dbReference type="ARBA" id="ARBA00023033"/>
    </source>
</evidence>
<dbReference type="GO" id="GO:0046872">
    <property type="term" value="F:metal ion binding"/>
    <property type="evidence" value="ECO:0007669"/>
    <property type="project" value="UniProtKB-KW"/>
</dbReference>
<dbReference type="OrthoDB" id="7559360at2"/>
<evidence type="ECO:0000313" key="9">
    <source>
        <dbReference type="Proteomes" id="UP000094969"/>
    </source>
</evidence>
<dbReference type="STRING" id="1526658.BHK69_11135"/>
<sequence>MTISSERLASRDALTIKRIVRVNHAGEYGAIRIYSAQTAVARRLWPDMVSALGQMLADEIDHCAKFFAAMPARGSRPCRIMQLWSLGGSLLGLLTALMGRQAIWICTAAVEEAVHRHLDDQLHFLQSRDVGLHAIISSIREEELAHLHHAEAQLGGEQQRALQTVLQSTIAAATETLIWLSTWGDSTRMTRALRQASP</sequence>
<dbReference type="GO" id="GO:0008682">
    <property type="term" value="F:3-demethoxyubiquinol 3-hydroxylase activity"/>
    <property type="evidence" value="ECO:0007669"/>
    <property type="project" value="TreeGrafter"/>
</dbReference>
<dbReference type="SUPFAM" id="SSF47240">
    <property type="entry name" value="Ferritin-like"/>
    <property type="match status" value="1"/>
</dbReference>
<keyword evidence="7" id="KW-0472">Membrane</keyword>
<keyword evidence="9" id="KW-1185">Reference proteome</keyword>
<evidence type="ECO:0000256" key="3">
    <source>
        <dbReference type="ARBA" id="ARBA00022723"/>
    </source>
</evidence>
<evidence type="ECO:0000256" key="2">
    <source>
        <dbReference type="ARBA" id="ARBA00022688"/>
    </source>
</evidence>
<reference evidence="8 9" key="1">
    <citation type="journal article" date="2015" name="Antonie Van Leeuwenhoek">
        <title>Bosea vaviloviae sp. nov., a new species of slow-growing rhizobia isolated from nodules of the relict species Vavilovia formosa (Stev.) Fed.</title>
        <authorList>
            <person name="Safronova V.I."/>
            <person name="Kuznetsova I.G."/>
            <person name="Sazanova A.L."/>
            <person name="Kimeklis A.K."/>
            <person name="Belimov A.A."/>
            <person name="Andronov E.E."/>
            <person name="Pinaev A.G."/>
            <person name="Chizhevskaya E.P."/>
            <person name="Pukhaev A.R."/>
            <person name="Popov K.P."/>
            <person name="Willems A."/>
            <person name="Tikhonovich I.A."/>
        </authorList>
    </citation>
    <scope>NUCLEOTIDE SEQUENCE [LARGE SCALE GENOMIC DNA]</scope>
    <source>
        <strain evidence="8 9">Vaf18</strain>
    </source>
</reference>
<dbReference type="RefSeq" id="WP_069693561.1">
    <property type="nucleotide sequence ID" value="NZ_CP017147.1"/>
</dbReference>
<dbReference type="KEGG" id="bvv:BHK69_11135"/>
<keyword evidence="3" id="KW-0479">Metal-binding</keyword>
<evidence type="ECO:0000256" key="5">
    <source>
        <dbReference type="ARBA" id="ARBA00023004"/>
    </source>
</evidence>
<dbReference type="PANTHER" id="PTHR11237">
    <property type="entry name" value="COENZYME Q10 BIOSYNTHESIS PROTEIN 7"/>
    <property type="match status" value="1"/>
</dbReference>
<evidence type="ECO:0000256" key="4">
    <source>
        <dbReference type="ARBA" id="ARBA00023002"/>
    </source>
</evidence>
<evidence type="ECO:0000256" key="1">
    <source>
        <dbReference type="ARBA" id="ARBA00004749"/>
    </source>
</evidence>
<dbReference type="InterPro" id="IPR009078">
    <property type="entry name" value="Ferritin-like_SF"/>
</dbReference>
<keyword evidence="2" id="KW-0831">Ubiquinone biosynthesis</keyword>
<dbReference type="Proteomes" id="UP000094969">
    <property type="component" value="Chromosome"/>
</dbReference>